<accession>A0A1H9FWR7</accession>
<protein>
    <submittedName>
        <fullName evidence="5">Hydrogenase maturation protease</fullName>
    </submittedName>
</protein>
<dbReference type="PANTHER" id="PTHR30302:SF1">
    <property type="entry name" value="HYDROGENASE 2 MATURATION PROTEASE"/>
    <property type="match status" value="1"/>
</dbReference>
<evidence type="ECO:0000256" key="2">
    <source>
        <dbReference type="ARBA" id="ARBA00022670"/>
    </source>
</evidence>
<organism evidence="5 6">
    <name type="scientific">Solimonas aquatica</name>
    <dbReference type="NCBI Taxonomy" id="489703"/>
    <lineage>
        <taxon>Bacteria</taxon>
        <taxon>Pseudomonadati</taxon>
        <taxon>Pseudomonadota</taxon>
        <taxon>Gammaproteobacteria</taxon>
        <taxon>Nevskiales</taxon>
        <taxon>Nevskiaceae</taxon>
        <taxon>Solimonas</taxon>
    </lineage>
</organism>
<comment type="similarity">
    <text evidence="1">Belongs to the peptidase A31 family.</text>
</comment>
<sequence>MLTIIGCGNLNRCDDGIGVLVAQALQTRLRDDFRQRVRIFDAGTGGMDVMFQARGAHRLIIVDAARSGAEPGAVFQVPGEELSGHPEPGYSLHDFRWDHALYAGRRIFREAFPQEVSVYLIESACLELGVQISEPVKVAGLKVVAMIEREIAAYAGA</sequence>
<dbReference type="GO" id="GO:0016485">
    <property type="term" value="P:protein processing"/>
    <property type="evidence" value="ECO:0007669"/>
    <property type="project" value="TreeGrafter"/>
</dbReference>
<proteinExistence type="inferred from homology"/>
<dbReference type="GO" id="GO:0004190">
    <property type="term" value="F:aspartic-type endopeptidase activity"/>
    <property type="evidence" value="ECO:0007669"/>
    <property type="project" value="UniProtKB-KW"/>
</dbReference>
<evidence type="ECO:0000256" key="1">
    <source>
        <dbReference type="ARBA" id="ARBA00006814"/>
    </source>
</evidence>
<dbReference type="STRING" id="489703.SAMN04488038_106130"/>
<dbReference type="EMBL" id="FOFS01000006">
    <property type="protein sequence ID" value="SEQ42366.1"/>
    <property type="molecule type" value="Genomic_DNA"/>
</dbReference>
<dbReference type="PANTHER" id="PTHR30302">
    <property type="entry name" value="HYDROGENASE 1 MATURATION PROTEASE"/>
    <property type="match status" value="1"/>
</dbReference>
<dbReference type="AlphaFoldDB" id="A0A1H9FWR7"/>
<dbReference type="InterPro" id="IPR000671">
    <property type="entry name" value="Peptidase_A31"/>
</dbReference>
<dbReference type="GO" id="GO:0008047">
    <property type="term" value="F:enzyme activator activity"/>
    <property type="evidence" value="ECO:0007669"/>
    <property type="project" value="InterPro"/>
</dbReference>
<dbReference type="Gene3D" id="3.40.50.1450">
    <property type="entry name" value="HybD-like"/>
    <property type="match status" value="1"/>
</dbReference>
<dbReference type="RefSeq" id="WP_093284907.1">
    <property type="nucleotide sequence ID" value="NZ_FOFS01000006.1"/>
</dbReference>
<gene>
    <name evidence="5" type="ORF">SAMN04488038_106130</name>
</gene>
<evidence type="ECO:0000256" key="3">
    <source>
        <dbReference type="ARBA" id="ARBA00022750"/>
    </source>
</evidence>
<keyword evidence="4" id="KW-0378">Hydrolase</keyword>
<keyword evidence="3" id="KW-0064">Aspartyl protease</keyword>
<dbReference type="NCBIfam" id="TIGR00072">
    <property type="entry name" value="hydrog_prot"/>
    <property type="match status" value="1"/>
</dbReference>
<dbReference type="InterPro" id="IPR023430">
    <property type="entry name" value="Pept_HybD-like_dom_sf"/>
</dbReference>
<dbReference type="Pfam" id="PF01750">
    <property type="entry name" value="HycI"/>
    <property type="match status" value="1"/>
</dbReference>
<dbReference type="SUPFAM" id="SSF53163">
    <property type="entry name" value="HybD-like"/>
    <property type="match status" value="1"/>
</dbReference>
<dbReference type="PRINTS" id="PR00446">
    <property type="entry name" value="HYDRGNUPTAKE"/>
</dbReference>
<evidence type="ECO:0000313" key="6">
    <source>
        <dbReference type="Proteomes" id="UP000199233"/>
    </source>
</evidence>
<name>A0A1H9FWR7_9GAMM</name>
<dbReference type="Proteomes" id="UP000199233">
    <property type="component" value="Unassembled WGS sequence"/>
</dbReference>
<keyword evidence="6" id="KW-1185">Reference proteome</keyword>
<keyword evidence="2 5" id="KW-0645">Protease</keyword>
<reference evidence="5 6" key="1">
    <citation type="submission" date="2016-10" db="EMBL/GenBank/DDBJ databases">
        <authorList>
            <person name="de Groot N.N."/>
        </authorList>
    </citation>
    <scope>NUCLEOTIDE SEQUENCE [LARGE SCALE GENOMIC DNA]</scope>
    <source>
        <strain evidence="5 6">DSM 25927</strain>
    </source>
</reference>
<dbReference type="OrthoDB" id="9808862at2"/>
<evidence type="ECO:0000256" key="4">
    <source>
        <dbReference type="ARBA" id="ARBA00022801"/>
    </source>
</evidence>
<evidence type="ECO:0000313" key="5">
    <source>
        <dbReference type="EMBL" id="SEQ42366.1"/>
    </source>
</evidence>